<evidence type="ECO:0000313" key="3">
    <source>
        <dbReference type="Proteomes" id="UP000886520"/>
    </source>
</evidence>
<feature type="non-terminal residue" evidence="2">
    <location>
        <position position="1"/>
    </location>
</feature>
<name>A0A9D4VAI2_ADICA</name>
<organism evidence="2 3">
    <name type="scientific">Adiantum capillus-veneris</name>
    <name type="common">Maidenhair fern</name>
    <dbReference type="NCBI Taxonomy" id="13818"/>
    <lineage>
        <taxon>Eukaryota</taxon>
        <taxon>Viridiplantae</taxon>
        <taxon>Streptophyta</taxon>
        <taxon>Embryophyta</taxon>
        <taxon>Tracheophyta</taxon>
        <taxon>Polypodiopsida</taxon>
        <taxon>Polypodiidae</taxon>
        <taxon>Polypodiales</taxon>
        <taxon>Pteridineae</taxon>
        <taxon>Pteridaceae</taxon>
        <taxon>Vittarioideae</taxon>
        <taxon>Adiantum</taxon>
    </lineage>
</organism>
<dbReference type="EMBL" id="JABFUD020000003">
    <property type="protein sequence ID" value="KAI5082474.1"/>
    <property type="molecule type" value="Genomic_DNA"/>
</dbReference>
<dbReference type="AlphaFoldDB" id="A0A9D4VAI2"/>
<gene>
    <name evidence="2" type="ORF">GOP47_0002217</name>
</gene>
<evidence type="ECO:0000256" key="1">
    <source>
        <dbReference type="SAM" id="MobiDB-lite"/>
    </source>
</evidence>
<reference evidence="2" key="1">
    <citation type="submission" date="2021-01" db="EMBL/GenBank/DDBJ databases">
        <title>Adiantum capillus-veneris genome.</title>
        <authorList>
            <person name="Fang Y."/>
            <person name="Liao Q."/>
        </authorList>
    </citation>
    <scope>NUCLEOTIDE SEQUENCE</scope>
    <source>
        <strain evidence="2">H3</strain>
        <tissue evidence="2">Leaf</tissue>
    </source>
</reference>
<sequence length="113" mass="11769">KWCRKGSHVLRVQGGQAQSFLKLLIKNIYKKSELQGIAPSDGDAGGSGSSQGGKEHHLCGRMGALSEGGFNGRRGAPRTGVTEGLKAATCRQGGPPVHEEDKEAARGWGASTV</sequence>
<evidence type="ECO:0000313" key="2">
    <source>
        <dbReference type="EMBL" id="KAI5082474.1"/>
    </source>
</evidence>
<feature type="region of interest" description="Disordered" evidence="1">
    <location>
        <begin position="36"/>
        <end position="113"/>
    </location>
</feature>
<keyword evidence="3" id="KW-1185">Reference proteome</keyword>
<accession>A0A9D4VAI2</accession>
<proteinExistence type="predicted"/>
<comment type="caution">
    <text evidence="2">The sequence shown here is derived from an EMBL/GenBank/DDBJ whole genome shotgun (WGS) entry which is preliminary data.</text>
</comment>
<dbReference type="Proteomes" id="UP000886520">
    <property type="component" value="Chromosome 2"/>
</dbReference>
<protein>
    <submittedName>
        <fullName evidence="2">Uncharacterized protein</fullName>
    </submittedName>
</protein>